<evidence type="ECO:0000313" key="4">
    <source>
        <dbReference type="Proteomes" id="UP001523230"/>
    </source>
</evidence>
<accession>A0ABD4TCT1</accession>
<dbReference type="Pfam" id="PF13646">
    <property type="entry name" value="HEAT_2"/>
    <property type="match status" value="7"/>
</dbReference>
<protein>
    <submittedName>
        <fullName evidence="3">PBS lyase</fullName>
    </submittedName>
</protein>
<keyword evidence="3" id="KW-0456">Lyase</keyword>
<dbReference type="InterPro" id="IPR004155">
    <property type="entry name" value="PBS_lyase_HEAT"/>
</dbReference>
<feature type="compositionally biased region" description="Basic and acidic residues" evidence="1">
    <location>
        <begin position="110"/>
        <end position="119"/>
    </location>
</feature>
<dbReference type="EMBL" id="QFDM01000002">
    <property type="protein sequence ID" value="MCM2466020.1"/>
    <property type="molecule type" value="Genomic_DNA"/>
</dbReference>
<dbReference type="PANTHER" id="PTHR12697">
    <property type="entry name" value="PBS LYASE HEAT-LIKE PROTEIN"/>
    <property type="match status" value="1"/>
</dbReference>
<keyword evidence="2" id="KW-0812">Transmembrane</keyword>
<keyword evidence="4" id="KW-1185">Reference proteome</keyword>
<keyword evidence="2" id="KW-0472">Membrane</keyword>
<dbReference type="InterPro" id="IPR000225">
    <property type="entry name" value="Armadillo"/>
</dbReference>
<feature type="transmembrane region" description="Helical" evidence="2">
    <location>
        <begin position="52"/>
        <end position="71"/>
    </location>
</feature>
<dbReference type="GO" id="GO:0016829">
    <property type="term" value="F:lyase activity"/>
    <property type="evidence" value="ECO:0007669"/>
    <property type="project" value="UniProtKB-KW"/>
</dbReference>
<keyword evidence="2" id="KW-1133">Transmembrane helix</keyword>
<organism evidence="3 4">
    <name type="scientific">Methanoculleus oceani</name>
    <dbReference type="NCBI Taxonomy" id="2184756"/>
    <lineage>
        <taxon>Archaea</taxon>
        <taxon>Methanobacteriati</taxon>
        <taxon>Methanobacteriota</taxon>
        <taxon>Stenosarchaea group</taxon>
        <taxon>Methanomicrobia</taxon>
        <taxon>Methanomicrobiales</taxon>
        <taxon>Methanomicrobiaceae</taxon>
        <taxon>Methanoculleus</taxon>
    </lineage>
</organism>
<dbReference type="Gene3D" id="1.25.10.10">
    <property type="entry name" value="Leucine-rich Repeat Variant"/>
    <property type="match status" value="15"/>
</dbReference>
<sequence length="1428" mass="148908">MCAEASRAFLDGLFADSIARIDDLAAKQLNRGGGCMPGPDGGCATFGTSRSLIYAIFGITCLLLLLLSAGVPGMPEIPTIEAVCPIVCFPGLFGPHGSSFLRHWIKRSRAEESGREGDQGGRVPDQGAPSPRAPVEPLLSRHLPSGDETILFEKFEKVPDALRRFDDLLSPEEANAALPPGGSEDVDPFSDFSLRESPGDGISRGPDELPELPPDDLSAPHSGFLTDDEFMQMFEFDDGDVKPTPGIVEFDLCLPENEPAVVACIPAPAYDAAVDEERPLESLIDDLGSDDAGVRGRAVNAVAERGADAVAPLIRALGRADDGRRWCIAEALALIGTDSIPPLIAALGDDATQIGAAATLVRIGGSAVPPLIAALAGDDGEVQFGALYALREIGDAAIQSLVEALDAPEGSIRRSAASVLRELGWKAPDDAGAIRYLIAGEAWLDVADYGEAAVAPLIRILKSPDKEVWWNAARTLGEVGEPAVGPLVDLLHEADDEVRPMAAMALAEIGLPAVDPLIRLLGRKNLRGTAAAALVKIGEPAAEACIRALDSTDGEAREALREILGALGEAAVPSLIQALTSGRSRIRGQVAAILVETGWEPWSDAERAWYLIAREEWMELALMGAPAVVPLIRTLNGDDDRIRGEAAATLGEIGDPAAVRPLVDALADDAVAPVAADALVAIGKPAVAPVLGLLEGEAGAARENAVEVLGRLEAPEAVPAVIELVRSGGDRLHRKAVDALVGIGAPAIGSLIPLLGEDGDGHAGAAAALTGIGDPALPPLVEALGDENFLTRMGAATVLERLGWAPTGVEEQAVYLIALQRWSEIVDLGAPAADLLVARLGDPDTGVQAGAAESLACLGAPAVPPLIRLLGRKNLRGPAEETLVRIGEAAVEPLIQALDKTRLRKTAAGVLVRIGRPAAGPLVPGLGRPDIGQTAAEILGAMGESSLDALVEALGNDDPRIRQRAGEVLIGIGDAAVGPLIGVLGHQNDVVRLEAIDTLTRAGRPAVADLTEALSDERYLVRLGAAEVLGRAGWVPGTESETVCYLIAKEQWASVAEIGAGAVEPLIRTLNDPDSAIQIGAARALGMIGAPAVSRLIHELRTEQDGGQRKAIEALKMIGEPAVVPLIDALQDRDWHIRLGAARALVGIGDPAVEPLVLALRAAAPAIRMGAAATLGKIGNPAAIEPLTAALLQEDWRQGRVVVRALGMMGEVAVKPLLCVLREGNDTARKGAVTALVLIGEQACRLLLGALTDGHFRVRAGAADALDRLGWSPEAGAETVHYLIAKERWGDLVRVGPPAVEPLVAVLNDRDDSIRRRAAKVLGEIGDPRTVPALMPLLHDDYYSVRREAAAALVSIGTPATGPVASALGDPDGDVRKRAADVLAEIGDARVIEALEGISDDEDWYARRAAENAVERIRERAGEGSGDL</sequence>
<name>A0ABD4TCT1_9EURY</name>
<evidence type="ECO:0000256" key="1">
    <source>
        <dbReference type="SAM" id="MobiDB-lite"/>
    </source>
</evidence>
<feature type="region of interest" description="Disordered" evidence="1">
    <location>
        <begin position="173"/>
        <end position="222"/>
    </location>
</feature>
<dbReference type="Pfam" id="PF03130">
    <property type="entry name" value="HEAT_PBS"/>
    <property type="match status" value="2"/>
</dbReference>
<dbReference type="InterPro" id="IPR016024">
    <property type="entry name" value="ARM-type_fold"/>
</dbReference>
<dbReference type="SMART" id="SM00567">
    <property type="entry name" value="EZ_HEAT"/>
    <property type="match status" value="28"/>
</dbReference>
<evidence type="ECO:0000313" key="3">
    <source>
        <dbReference type="EMBL" id="MCM2466020.1"/>
    </source>
</evidence>
<evidence type="ECO:0000256" key="2">
    <source>
        <dbReference type="SAM" id="Phobius"/>
    </source>
</evidence>
<dbReference type="SMART" id="SM00185">
    <property type="entry name" value="ARM"/>
    <property type="match status" value="6"/>
</dbReference>
<dbReference type="InterPro" id="IPR011989">
    <property type="entry name" value="ARM-like"/>
</dbReference>
<dbReference type="Proteomes" id="UP001523230">
    <property type="component" value="Unassembled WGS sequence"/>
</dbReference>
<feature type="region of interest" description="Disordered" evidence="1">
    <location>
        <begin position="110"/>
        <end position="142"/>
    </location>
</feature>
<proteinExistence type="predicted"/>
<comment type="caution">
    <text evidence="3">The sequence shown here is derived from an EMBL/GenBank/DDBJ whole genome shotgun (WGS) entry which is preliminary data.</text>
</comment>
<dbReference type="SUPFAM" id="SSF48371">
    <property type="entry name" value="ARM repeat"/>
    <property type="match status" value="4"/>
</dbReference>
<gene>
    <name evidence="3" type="ORF">DIC75_06765</name>
</gene>
<reference evidence="3 4" key="1">
    <citation type="submission" date="2018-05" db="EMBL/GenBank/DDBJ databases">
        <title>Isolation and characterization of genus Methanoculleus species and their viruses from deep sea marine sediment offshore southwestern Taiwan.</title>
        <authorList>
            <person name="Wei W.-H."/>
            <person name="Chen W.-C."/>
            <person name="Lai M.-C."/>
            <person name="Chen S.-C."/>
        </authorList>
    </citation>
    <scope>NUCLEOTIDE SEQUENCE [LARGE SCALE GENOMIC DNA]</scope>
    <source>
        <strain evidence="3 4">CWC-02</strain>
    </source>
</reference>
<dbReference type="PANTHER" id="PTHR12697:SF5">
    <property type="entry name" value="DEOXYHYPUSINE HYDROXYLASE"/>
    <property type="match status" value="1"/>
</dbReference>